<gene>
    <name evidence="2" type="ORF">GALMADRAFT_1362443</name>
</gene>
<feature type="compositionally biased region" description="Low complexity" evidence="1">
    <location>
        <begin position="1054"/>
        <end position="1068"/>
    </location>
</feature>
<feature type="region of interest" description="Disordered" evidence="1">
    <location>
        <begin position="205"/>
        <end position="233"/>
    </location>
</feature>
<evidence type="ECO:0000313" key="2">
    <source>
        <dbReference type="EMBL" id="KDR65942.1"/>
    </source>
</evidence>
<dbReference type="Proteomes" id="UP000027222">
    <property type="component" value="Unassembled WGS sequence"/>
</dbReference>
<proteinExistence type="predicted"/>
<protein>
    <submittedName>
        <fullName evidence="2">Uncharacterized protein</fullName>
    </submittedName>
</protein>
<reference evidence="3" key="1">
    <citation type="journal article" date="2014" name="Proc. Natl. Acad. Sci. U.S.A.">
        <title>Extensive sampling of basidiomycete genomes demonstrates inadequacy of the white-rot/brown-rot paradigm for wood decay fungi.</title>
        <authorList>
            <person name="Riley R."/>
            <person name="Salamov A.A."/>
            <person name="Brown D.W."/>
            <person name="Nagy L.G."/>
            <person name="Floudas D."/>
            <person name="Held B.W."/>
            <person name="Levasseur A."/>
            <person name="Lombard V."/>
            <person name="Morin E."/>
            <person name="Otillar R."/>
            <person name="Lindquist E.A."/>
            <person name="Sun H."/>
            <person name="LaButti K.M."/>
            <person name="Schmutz J."/>
            <person name="Jabbour D."/>
            <person name="Luo H."/>
            <person name="Baker S.E."/>
            <person name="Pisabarro A.G."/>
            <person name="Walton J.D."/>
            <person name="Blanchette R.A."/>
            <person name="Henrissat B."/>
            <person name="Martin F."/>
            <person name="Cullen D."/>
            <person name="Hibbett D.S."/>
            <person name="Grigoriev I.V."/>
        </authorList>
    </citation>
    <scope>NUCLEOTIDE SEQUENCE [LARGE SCALE GENOMIC DNA]</scope>
    <source>
        <strain evidence="3">CBS 339.88</strain>
    </source>
</reference>
<accession>A0A067S7R7</accession>
<sequence>MSIIPPAEYLARVDSLIGWEFQHGCYALQGNKLYFDPRRYTLDALRTWATLLSDLVMLAVPEGVKWENISEVVEQMPTLRHLHVDSFNKFEGHVGRDEITMLVLSTVEFGGFLSATHVAPRTTDRSNVVENSTVEDQKWKRKRREGRNVPDSKKKERQAGPKIKHEILRARYLKHISVFERLRHWEASLGESAGASVRIMQMVPKSKAQPSPTCADRQGGSGQGKQNAERMRRKARRWSGFGIGIEIGFHSDGGEWMTIDHWSIRGVASNPDLLLMLLLTALPTDVLSHSVVAAALASGAAGVGAGDVVSRGGGRLRMWWAGDEGATEREGCIGALTLTIFLLGCAVRHSVGVKWKEGPLVVHSESCRRERNTSSPRDIFTARERGPLAAAGQRSAVAGMRYEHSSMVSLSLRKFEDKAIHKIRGALLLLVEAAREELNTDAILWKLESGPRTKLSHSQGGQFTKSTFRGKHSKQLAFPPRLEISHDGSRIEVALLKAIQKPAPRLRKFHAQFKNTPQTSHVGALFANQAPVLESIEIPFKFQLPAPWLSNIRTILIGGYYFYLSEIFDILKTTPLVETFSVSIRQSQNTARNAVNTHPLTLPYLTAVNIAGNFTSGIGMLGFVVDIHRATSLEVNLVDPTRTTDEDWTSLYQTFSRVLQGHFEVHPPTRTSLILNPRYFSLKAHGNAGSILQINLQSSLWDERSITSFLASKFQMPIFQTANELDLTFDPDSIKNYNPVFRSFFSSFSNIRVLTLHHERAIRQVHPRIQYMDPSEIPFPALETLKYDWYRGGVFATEPIRQFLVARREAGYPISTLDLTCYSKDIAQALMSMDELEEMKGLKILWCRSGEEELDSLDINQPFSFWVSIHILSMPPTVEIKRVDSFESFIGNKDEKTDLKPEKKTQSLKKIINVAVSVKRHEFCQSNKKPYRQLRLQKSSKRSAKIIRSLTWRSMKVDQSPQLTTNGHVSGSLNEVLHANWGKVENLGFEIGICTIAGAGVQLVPLELELELRCNREENSCDCDGQAKRDPQPLHPPHHSPRPHPGSIFSLPLRSSPPGSRRAPAAAPDSRERTGFENSCTSRRSEVEDGRAVDRRIWIMLVVVVHRRLPADEGGRPRVLRTPTCACTWLRPEHESEPEAEEEYGIPDQEGGENARLREGLWVVEAEAELKEAESQAGVDVDHLPVGVCKKSWGGGLGRMQEEYVPFFWANDPRHHLLQFWWSTTWTKAFGDELQGVQGTPRHPEMHALLETLGLLWRRVSASAVAGMRRERSSVVSCNSIQPSSYNHAGKLA</sequence>
<evidence type="ECO:0000313" key="3">
    <source>
        <dbReference type="Proteomes" id="UP000027222"/>
    </source>
</evidence>
<feature type="compositionally biased region" description="Basic and acidic residues" evidence="1">
    <location>
        <begin position="146"/>
        <end position="161"/>
    </location>
</feature>
<dbReference type="HOGENOM" id="CLU_262060_0_0_1"/>
<feature type="compositionally biased region" description="Basic and acidic residues" evidence="1">
    <location>
        <begin position="1021"/>
        <end position="1032"/>
    </location>
</feature>
<feature type="compositionally biased region" description="Polar residues" evidence="1">
    <location>
        <begin position="125"/>
        <end position="134"/>
    </location>
</feature>
<organism evidence="2 3">
    <name type="scientific">Galerina marginata (strain CBS 339.88)</name>
    <dbReference type="NCBI Taxonomy" id="685588"/>
    <lineage>
        <taxon>Eukaryota</taxon>
        <taxon>Fungi</taxon>
        <taxon>Dikarya</taxon>
        <taxon>Basidiomycota</taxon>
        <taxon>Agaricomycotina</taxon>
        <taxon>Agaricomycetes</taxon>
        <taxon>Agaricomycetidae</taxon>
        <taxon>Agaricales</taxon>
        <taxon>Agaricineae</taxon>
        <taxon>Strophariaceae</taxon>
        <taxon>Galerina</taxon>
    </lineage>
</organism>
<dbReference type="EMBL" id="KL142430">
    <property type="protein sequence ID" value="KDR65942.1"/>
    <property type="molecule type" value="Genomic_DNA"/>
</dbReference>
<name>A0A067S7R7_GALM3</name>
<feature type="region of interest" description="Disordered" evidence="1">
    <location>
        <begin position="123"/>
        <end position="161"/>
    </location>
</feature>
<feature type="region of interest" description="Disordered" evidence="1">
    <location>
        <begin position="1021"/>
        <end position="1085"/>
    </location>
</feature>
<evidence type="ECO:0000256" key="1">
    <source>
        <dbReference type="SAM" id="MobiDB-lite"/>
    </source>
</evidence>
<keyword evidence="3" id="KW-1185">Reference proteome</keyword>
<feature type="region of interest" description="Disordered" evidence="1">
    <location>
        <begin position="1133"/>
        <end position="1152"/>
    </location>
</feature>